<protein>
    <recommendedName>
        <fullName evidence="1">G domain-containing protein</fullName>
    </recommendedName>
</protein>
<dbReference type="InterPro" id="IPR027417">
    <property type="entry name" value="P-loop_NTPase"/>
</dbReference>
<dbReference type="AlphaFoldDB" id="A0AAD7F311"/>
<dbReference type="Proteomes" id="UP001218218">
    <property type="component" value="Unassembled WGS sequence"/>
</dbReference>
<evidence type="ECO:0000259" key="1">
    <source>
        <dbReference type="Pfam" id="PF01926"/>
    </source>
</evidence>
<accession>A0AAD7F311</accession>
<dbReference type="Gene3D" id="3.40.50.300">
    <property type="entry name" value="P-loop containing nucleotide triphosphate hydrolases"/>
    <property type="match status" value="1"/>
</dbReference>
<dbReference type="Pfam" id="PF01926">
    <property type="entry name" value="MMR_HSR1"/>
    <property type="match status" value="1"/>
</dbReference>
<sequence length="447" mass="50571">MHPDLTVEEIINECQRFRILSVGRAGAGKSSLINCVFNVNDAKVSRFEPGEADIYSEITSETNTRFVLHDSKGFEPSKKDTFDVVREFILKKTDSKLEPELKDRLHAAWLCIRTPTHGARLLEAGDEQFLKLAHERQIPVVVVFTNYDRLVRMYTENREKAAQSVFDVHVKSLQDAADRLRIEMPKYINVSVKGGYSDNIVPLVSMTQKIVKDRLEGDAWIMWSIAQMVSLPLKIEACVDKGINYYPRALTGSIPGVGKLLLRECLLKVHQDIIACWNLRNTETVVNGDNFKHLMLYVIQDMQSNSHTRSSPVDIEKISNFVTLCAAVTSAIAPPVAILGLTFFFVSWISNAVLDNTPAVQRVLIAYTVDLIMVLQELFKITLQPKSHGSVSWPDLQEAFEAYQRTTSQRTVHSAVSDLVEKRGQLSMDLTVIRESVKEMLEQYRVI</sequence>
<reference evidence="2" key="1">
    <citation type="submission" date="2023-03" db="EMBL/GenBank/DDBJ databases">
        <title>Massive genome expansion in bonnet fungi (Mycena s.s.) driven by repeated elements and novel gene families across ecological guilds.</title>
        <authorList>
            <consortium name="Lawrence Berkeley National Laboratory"/>
            <person name="Harder C.B."/>
            <person name="Miyauchi S."/>
            <person name="Viragh M."/>
            <person name="Kuo A."/>
            <person name="Thoen E."/>
            <person name="Andreopoulos B."/>
            <person name="Lu D."/>
            <person name="Skrede I."/>
            <person name="Drula E."/>
            <person name="Henrissat B."/>
            <person name="Morin E."/>
            <person name="Kohler A."/>
            <person name="Barry K."/>
            <person name="LaButti K."/>
            <person name="Morin E."/>
            <person name="Salamov A."/>
            <person name="Lipzen A."/>
            <person name="Mereny Z."/>
            <person name="Hegedus B."/>
            <person name="Baldrian P."/>
            <person name="Stursova M."/>
            <person name="Weitz H."/>
            <person name="Taylor A."/>
            <person name="Grigoriev I.V."/>
            <person name="Nagy L.G."/>
            <person name="Martin F."/>
            <person name="Kauserud H."/>
        </authorList>
    </citation>
    <scope>NUCLEOTIDE SEQUENCE</scope>
    <source>
        <strain evidence="2">CBHHK002</strain>
    </source>
</reference>
<keyword evidence="3" id="KW-1185">Reference proteome</keyword>
<feature type="domain" description="G" evidence="1">
    <location>
        <begin position="19"/>
        <end position="145"/>
    </location>
</feature>
<dbReference type="GO" id="GO:0005525">
    <property type="term" value="F:GTP binding"/>
    <property type="evidence" value="ECO:0007669"/>
    <property type="project" value="InterPro"/>
</dbReference>
<proteinExistence type="predicted"/>
<dbReference type="SUPFAM" id="SSF52540">
    <property type="entry name" value="P-loop containing nucleoside triphosphate hydrolases"/>
    <property type="match status" value="1"/>
</dbReference>
<dbReference type="EMBL" id="JARIHO010000004">
    <property type="protein sequence ID" value="KAJ7362940.1"/>
    <property type="molecule type" value="Genomic_DNA"/>
</dbReference>
<evidence type="ECO:0000313" key="3">
    <source>
        <dbReference type="Proteomes" id="UP001218218"/>
    </source>
</evidence>
<gene>
    <name evidence="2" type="ORF">DFH08DRAFT_767296</name>
</gene>
<comment type="caution">
    <text evidence="2">The sequence shown here is derived from an EMBL/GenBank/DDBJ whole genome shotgun (WGS) entry which is preliminary data.</text>
</comment>
<evidence type="ECO:0000313" key="2">
    <source>
        <dbReference type="EMBL" id="KAJ7362940.1"/>
    </source>
</evidence>
<organism evidence="2 3">
    <name type="scientific">Mycena albidolilacea</name>
    <dbReference type="NCBI Taxonomy" id="1033008"/>
    <lineage>
        <taxon>Eukaryota</taxon>
        <taxon>Fungi</taxon>
        <taxon>Dikarya</taxon>
        <taxon>Basidiomycota</taxon>
        <taxon>Agaricomycotina</taxon>
        <taxon>Agaricomycetes</taxon>
        <taxon>Agaricomycetidae</taxon>
        <taxon>Agaricales</taxon>
        <taxon>Marasmiineae</taxon>
        <taxon>Mycenaceae</taxon>
        <taxon>Mycena</taxon>
    </lineage>
</organism>
<dbReference type="InterPro" id="IPR006073">
    <property type="entry name" value="GTP-bd"/>
</dbReference>
<name>A0AAD7F311_9AGAR</name>